<dbReference type="Pfam" id="PF04471">
    <property type="entry name" value="Mrr_cat"/>
    <property type="match status" value="1"/>
</dbReference>
<evidence type="ECO:0000313" key="2">
    <source>
        <dbReference type="EMBL" id="VYU11064.1"/>
    </source>
</evidence>
<dbReference type="InterPro" id="IPR011856">
    <property type="entry name" value="tRNA_endonuc-like_dom_sf"/>
</dbReference>
<name>A0A6N3C6S8_9ACTN</name>
<dbReference type="SUPFAM" id="SSF52980">
    <property type="entry name" value="Restriction endonuclease-like"/>
    <property type="match status" value="1"/>
</dbReference>
<protein>
    <recommendedName>
        <fullName evidence="1">Restriction endonuclease type IV Mrr domain-containing protein</fullName>
    </recommendedName>
</protein>
<feature type="domain" description="Restriction endonuclease type IV Mrr" evidence="1">
    <location>
        <begin position="14"/>
        <end position="125"/>
    </location>
</feature>
<accession>A0A6N3C6S8</accession>
<gene>
    <name evidence="2" type="ORF">CALFYP39_01447</name>
</gene>
<dbReference type="InterPro" id="IPR011335">
    <property type="entry name" value="Restrct_endonuc-II-like"/>
</dbReference>
<dbReference type="InterPro" id="IPR007560">
    <property type="entry name" value="Restrct_endonuc_IV_Mrr"/>
</dbReference>
<dbReference type="EMBL" id="CACRTW010000025">
    <property type="protein sequence ID" value="VYU11064.1"/>
    <property type="molecule type" value="Genomic_DNA"/>
</dbReference>
<dbReference type="GO" id="GO:0009307">
    <property type="term" value="P:DNA restriction-modification system"/>
    <property type="evidence" value="ECO:0007669"/>
    <property type="project" value="InterPro"/>
</dbReference>
<sequence length="314" mass="35272">MVFQGLPVSDPPENWKEMERSVAQILTASGMDAEVQKTITLARGTVTVDVFAQPKKSLYGPIICECKYWNTAVPQEKVFAFSRVVGDSGASLGLLISRFGFQKGAINAARYSNIKLFSWPEFIEYIKPFWLCETTRRCLGFGRVLLKYSDPLDVPTHLIGDQGRAEYKKLISKYRGLVLLLSSLNIEVISQVEYPAMLRDGDIVRAADAFVNNYADMLQVRTADQLFTFLVDTCEQAINEFDNVFNGFDLDDTPYEEVAKYADDLIEALFPEEQSSSRDSGEETVKHTLSVLLDEAAFESVGAESRFNMARELD</sequence>
<dbReference type="RefSeq" id="WP_156599558.1">
    <property type="nucleotide sequence ID" value="NZ_CACRTW010000025.1"/>
</dbReference>
<evidence type="ECO:0000259" key="1">
    <source>
        <dbReference type="Pfam" id="PF04471"/>
    </source>
</evidence>
<dbReference type="Gene3D" id="3.40.1350.10">
    <property type="match status" value="1"/>
</dbReference>
<dbReference type="GO" id="GO:0003677">
    <property type="term" value="F:DNA binding"/>
    <property type="evidence" value="ECO:0007669"/>
    <property type="project" value="InterPro"/>
</dbReference>
<organism evidence="2">
    <name type="scientific">Collinsella aerofaciens</name>
    <dbReference type="NCBI Taxonomy" id="74426"/>
    <lineage>
        <taxon>Bacteria</taxon>
        <taxon>Bacillati</taxon>
        <taxon>Actinomycetota</taxon>
        <taxon>Coriobacteriia</taxon>
        <taxon>Coriobacteriales</taxon>
        <taxon>Coriobacteriaceae</taxon>
        <taxon>Collinsella</taxon>
    </lineage>
</organism>
<proteinExistence type="predicted"/>
<dbReference type="GO" id="GO:0004519">
    <property type="term" value="F:endonuclease activity"/>
    <property type="evidence" value="ECO:0007669"/>
    <property type="project" value="InterPro"/>
</dbReference>
<dbReference type="AlphaFoldDB" id="A0A6N3C6S8"/>
<reference evidence="2" key="1">
    <citation type="submission" date="2019-11" db="EMBL/GenBank/DDBJ databases">
        <authorList>
            <person name="Feng L."/>
        </authorList>
    </citation>
    <scope>NUCLEOTIDE SEQUENCE</scope>
    <source>
        <strain evidence="2">CaerofaciensLFYP39</strain>
    </source>
</reference>